<dbReference type="SUPFAM" id="SSF63748">
    <property type="entry name" value="Tudor/PWWP/MBT"/>
    <property type="match status" value="1"/>
</dbReference>
<feature type="region of interest" description="Disordered" evidence="1">
    <location>
        <begin position="913"/>
        <end position="1010"/>
    </location>
</feature>
<evidence type="ECO:0000313" key="3">
    <source>
        <dbReference type="EMBL" id="KAL5110839.1"/>
    </source>
</evidence>
<dbReference type="SUPFAM" id="SSF54791">
    <property type="entry name" value="Eukaryotic type KH-domain (KH-domain type I)"/>
    <property type="match status" value="1"/>
</dbReference>
<feature type="domain" description="K Homology" evidence="2">
    <location>
        <begin position="587"/>
        <end position="657"/>
    </location>
</feature>
<dbReference type="SMART" id="SM00322">
    <property type="entry name" value="KH"/>
    <property type="match status" value="1"/>
</dbReference>
<dbReference type="InterPro" id="IPR036612">
    <property type="entry name" value="KH_dom_type_1_sf"/>
</dbReference>
<evidence type="ECO:0000313" key="4">
    <source>
        <dbReference type="Proteomes" id="UP001651158"/>
    </source>
</evidence>
<feature type="compositionally biased region" description="Basic residues" evidence="1">
    <location>
        <begin position="14"/>
        <end position="32"/>
    </location>
</feature>
<feature type="compositionally biased region" description="Polar residues" evidence="1">
    <location>
        <begin position="983"/>
        <end position="995"/>
    </location>
</feature>
<reference evidence="3 4" key="1">
    <citation type="journal article" date="2022" name="Front. Cell. Infect. Microbiol.">
        <title>The Genomes of Two Strains of Taenia crassiceps the Animal Model for the Study of Human Cysticercosis.</title>
        <authorList>
            <person name="Bobes R.J."/>
            <person name="Estrada K."/>
            <person name="Rios-Valencia D.G."/>
            <person name="Calderon-Gallegos A."/>
            <person name="de la Torre P."/>
            <person name="Carrero J.C."/>
            <person name="Sanchez-Flores A."/>
            <person name="Laclette J.P."/>
        </authorList>
    </citation>
    <scope>NUCLEOTIDE SEQUENCE [LARGE SCALE GENOMIC DNA]</scope>
    <source>
        <strain evidence="3">WFUcys</strain>
    </source>
</reference>
<evidence type="ECO:0000259" key="2">
    <source>
        <dbReference type="SMART" id="SM00322"/>
    </source>
</evidence>
<feature type="region of interest" description="Disordered" evidence="1">
    <location>
        <begin position="13"/>
        <end position="46"/>
    </location>
</feature>
<sequence>MAFASLLCCGTNPFRKRKKTKGKNKAPYKKKSSCGGPSVSPVAEDKQNSTLSAVSVEVSRSVTLLDGPSIQGDHTEVLPGSIVHQVTDSEKVFLQVAERSEVPEEETLISTLPCSIQIGPGVEAYKIPESSFSTVRDCTPVVGTTALADVPFSSESNSTTLEKPLDKISCEDPVGSIVIPEVAPVTQDLAESATIVQPLEIGRSSLESLNAESVCVTPVSEASAVSTQNTLEDVVPVTTVVEPQVTSVEPLATECLNATQREVPQTILGVSTRDSADYAKTAEAICEDPVFAGPQITADTEIEVMGYADDARQKTSGSISVARDSTEFVDNISSAFTVPVSCETQVANTTETERVVGPMNAQDLAEPISVVKTWPAVPVTAESSMPAATQLETARDIDVNQQQVSELTNTALTEDTDEPVEGVQEEITPAPFSPESQVSTPLKDSRASQYINGAEEKALGPTPLELVCVQAGSAPLMTVSDVASGVAESTEVLDEAVATLSTSIDAVSPKSGSCESVVVTSDSDQAQITPEDSVEVDDKYQLPQVPKGIFNDPEHDIVEAPPEDLDGTLIPRVLVPGDLLAKAVDEKVWVESINVPACMGGVLIGRFGKNVRELRTDLKAEMTLSINPGCQNSLLLKITCPMENKDSVNEWVNKRLNTKPSQTTIGNPNQLQRLLPLGQLTEVLVRSLYGQKEFFVTIQDAEYTRYREMQAELDKDYYALSTPRMQLYEPVTSGTVAILSHRLGFTRVVILKVLVKWRLALCFMLDHGIFAIAPISDLRKIKTKYMRVSFQAVHVSWAHAFPVFSDVPVLHILRTFFGEGNLFVFPVRMETCCRPSVVFLDRSSAPSTNAQPAYRDLLCDAYQTCFFHIVPVVISPSRQMWINRTDTPYYVCPYSIIPYDQFVHYLPEIDVQQPHQVQSRASQQQPQQRHHQQQQQQRGGPNRAHNRPRRFGNNTSGGGGSHKRTQNPNTNHQNGRRSRKNGPNHNNGQQRYQQQTKKKEPTETASISKT</sequence>
<gene>
    <name evidence="3" type="ORF">TcWFU_008736</name>
</gene>
<accession>A0ABR4QMB5</accession>
<dbReference type="InterPro" id="IPR002999">
    <property type="entry name" value="Tudor"/>
</dbReference>
<dbReference type="EMBL" id="JAKROA010000002">
    <property type="protein sequence ID" value="KAL5110839.1"/>
    <property type="molecule type" value="Genomic_DNA"/>
</dbReference>
<name>A0ABR4QMB5_9CEST</name>
<dbReference type="InterPro" id="IPR004087">
    <property type="entry name" value="KH_dom"/>
</dbReference>
<dbReference type="Gene3D" id="2.30.30.140">
    <property type="match status" value="1"/>
</dbReference>
<protein>
    <recommendedName>
        <fullName evidence="2">K Homology domain-containing protein</fullName>
    </recommendedName>
</protein>
<comment type="caution">
    <text evidence="3">The sequence shown here is derived from an EMBL/GenBank/DDBJ whole genome shotgun (WGS) entry which is preliminary data.</text>
</comment>
<feature type="compositionally biased region" description="Low complexity" evidence="1">
    <location>
        <begin position="913"/>
        <end position="938"/>
    </location>
</feature>
<dbReference type="Proteomes" id="UP001651158">
    <property type="component" value="Unassembled WGS sequence"/>
</dbReference>
<organism evidence="3 4">
    <name type="scientific">Taenia crassiceps</name>
    <dbReference type="NCBI Taxonomy" id="6207"/>
    <lineage>
        <taxon>Eukaryota</taxon>
        <taxon>Metazoa</taxon>
        <taxon>Spiralia</taxon>
        <taxon>Lophotrochozoa</taxon>
        <taxon>Platyhelminthes</taxon>
        <taxon>Cestoda</taxon>
        <taxon>Eucestoda</taxon>
        <taxon>Cyclophyllidea</taxon>
        <taxon>Taeniidae</taxon>
        <taxon>Taenia</taxon>
    </lineage>
</organism>
<keyword evidence="4" id="KW-1185">Reference proteome</keyword>
<dbReference type="Pfam" id="PF00567">
    <property type="entry name" value="TUDOR"/>
    <property type="match status" value="1"/>
</dbReference>
<evidence type="ECO:0000256" key="1">
    <source>
        <dbReference type="SAM" id="MobiDB-lite"/>
    </source>
</evidence>
<proteinExistence type="predicted"/>
<dbReference type="CDD" id="cd00105">
    <property type="entry name" value="KH-I"/>
    <property type="match status" value="1"/>
</dbReference>